<dbReference type="PANTHER" id="PTHR43773:SF1">
    <property type="entry name" value="MAGNESIUM TRANSPORTER MGTE"/>
    <property type="match status" value="1"/>
</dbReference>
<keyword evidence="3" id="KW-0813">Transport</keyword>
<dbReference type="RefSeq" id="WP_382255040.1">
    <property type="nucleotide sequence ID" value="NZ_JBHTBX010000003.1"/>
</dbReference>
<feature type="transmembrane region" description="Helical" evidence="9">
    <location>
        <begin position="286"/>
        <end position="311"/>
    </location>
</feature>
<dbReference type="SUPFAM" id="SSF54631">
    <property type="entry name" value="CBS-domain pair"/>
    <property type="match status" value="1"/>
</dbReference>
<name>A0ABW2R7S6_9BURK</name>
<keyword evidence="4 9" id="KW-0812">Transmembrane</keyword>
<proteinExistence type="inferred from homology"/>
<keyword evidence="12" id="KW-1185">Reference proteome</keyword>
<comment type="caution">
    <text evidence="11">The sequence shown here is derived from an EMBL/GenBank/DDBJ whole genome shotgun (WGS) entry which is preliminary data.</text>
</comment>
<dbReference type="CDD" id="cd04606">
    <property type="entry name" value="CBS_pair_Mg_transporter"/>
    <property type="match status" value="1"/>
</dbReference>
<evidence type="ECO:0000313" key="11">
    <source>
        <dbReference type="EMBL" id="MFC7434119.1"/>
    </source>
</evidence>
<evidence type="ECO:0000256" key="4">
    <source>
        <dbReference type="ARBA" id="ARBA00022692"/>
    </source>
</evidence>
<organism evidence="11 12">
    <name type="scientific">Hydrogenophaga bisanensis</name>
    <dbReference type="NCBI Taxonomy" id="439611"/>
    <lineage>
        <taxon>Bacteria</taxon>
        <taxon>Pseudomonadati</taxon>
        <taxon>Pseudomonadota</taxon>
        <taxon>Betaproteobacteria</taxon>
        <taxon>Burkholderiales</taxon>
        <taxon>Comamonadaceae</taxon>
        <taxon>Hydrogenophaga</taxon>
    </lineage>
</organism>
<sequence>MTDTHTARHRTKRKWSTLARGRGSQADHGHEEVAGRYLSASVARAQRDETAGQVLDRLLAHPPEHTEILCVTDESGHLVGILDLAQLLRLPRDQQVGEAAHRNFPRIHADSDQERVASMALHHTLVAVPVVDTETRLLGIVPASALLHILRREHVEDIHRFAGITREAVRAREAIEEPPLRRLRHRLPWLLIGLLGSTLATFIMARFEHALGINPAIAFFVPGLVYLADAIGTQTEAVAVRGLSLSHARLGSLVGGEVRTGLLIGLVLGGLTLPGVWLAFGDLRLALAVSGALVAAGAIATTIGLVLPWVLDRLGSDPAYGSGPLATIIQDLLSLVTYFLIIAAVMT</sequence>
<feature type="region of interest" description="Disordered" evidence="8">
    <location>
        <begin position="1"/>
        <end position="30"/>
    </location>
</feature>
<evidence type="ECO:0000256" key="1">
    <source>
        <dbReference type="ARBA" id="ARBA00004141"/>
    </source>
</evidence>
<comment type="subcellular location">
    <subcellularLocation>
        <location evidence="1">Membrane</location>
        <topology evidence="1">Multi-pass membrane protein</topology>
    </subcellularLocation>
</comment>
<accession>A0ABW2R7S6</accession>
<dbReference type="Gene3D" id="3.10.580.10">
    <property type="entry name" value="CBS-domain"/>
    <property type="match status" value="1"/>
</dbReference>
<dbReference type="Gene3D" id="1.10.357.20">
    <property type="entry name" value="SLC41 divalent cation transporters, integral membrane domain"/>
    <property type="match status" value="1"/>
</dbReference>
<feature type="domain" description="CBS" evidence="10">
    <location>
        <begin position="103"/>
        <end position="151"/>
    </location>
</feature>
<keyword evidence="6 9" id="KW-1133">Transmembrane helix</keyword>
<evidence type="ECO:0000256" key="2">
    <source>
        <dbReference type="ARBA" id="ARBA00009749"/>
    </source>
</evidence>
<keyword evidence="5" id="KW-0460">Magnesium</keyword>
<feature type="domain" description="CBS" evidence="10">
    <location>
        <begin position="41"/>
        <end position="92"/>
    </location>
</feature>
<evidence type="ECO:0000256" key="5">
    <source>
        <dbReference type="ARBA" id="ARBA00022842"/>
    </source>
</evidence>
<dbReference type="InterPro" id="IPR000644">
    <property type="entry name" value="CBS_dom"/>
</dbReference>
<keyword evidence="7 9" id="KW-0472">Membrane</keyword>
<gene>
    <name evidence="11" type="ORF">ACFQNJ_06295</name>
</gene>
<dbReference type="SUPFAM" id="SSF161093">
    <property type="entry name" value="MgtE membrane domain-like"/>
    <property type="match status" value="1"/>
</dbReference>
<evidence type="ECO:0000256" key="9">
    <source>
        <dbReference type="SAM" id="Phobius"/>
    </source>
</evidence>
<feature type="transmembrane region" description="Helical" evidence="9">
    <location>
        <begin position="261"/>
        <end position="280"/>
    </location>
</feature>
<dbReference type="InterPro" id="IPR006667">
    <property type="entry name" value="SLC41_membr_dom"/>
</dbReference>
<evidence type="ECO:0000313" key="12">
    <source>
        <dbReference type="Proteomes" id="UP001596495"/>
    </source>
</evidence>
<dbReference type="Pfam" id="PF01769">
    <property type="entry name" value="MgtE"/>
    <property type="match status" value="1"/>
</dbReference>
<dbReference type="Proteomes" id="UP001596495">
    <property type="component" value="Unassembled WGS sequence"/>
</dbReference>
<dbReference type="InterPro" id="IPR046342">
    <property type="entry name" value="CBS_dom_sf"/>
</dbReference>
<dbReference type="SMART" id="SM00116">
    <property type="entry name" value="CBS"/>
    <property type="match status" value="2"/>
</dbReference>
<dbReference type="InterPro" id="IPR036739">
    <property type="entry name" value="SLC41_membr_dom_sf"/>
</dbReference>
<evidence type="ECO:0000259" key="10">
    <source>
        <dbReference type="SMART" id="SM00116"/>
    </source>
</evidence>
<dbReference type="InterPro" id="IPR006669">
    <property type="entry name" value="MgtE_transporter"/>
</dbReference>
<reference evidence="12" key="1">
    <citation type="journal article" date="2019" name="Int. J. Syst. Evol. Microbiol.">
        <title>The Global Catalogue of Microorganisms (GCM) 10K type strain sequencing project: providing services to taxonomists for standard genome sequencing and annotation.</title>
        <authorList>
            <consortium name="The Broad Institute Genomics Platform"/>
            <consortium name="The Broad Institute Genome Sequencing Center for Infectious Disease"/>
            <person name="Wu L."/>
            <person name="Ma J."/>
        </authorList>
    </citation>
    <scope>NUCLEOTIDE SEQUENCE [LARGE SCALE GENOMIC DNA]</scope>
    <source>
        <strain evidence="12">CCUG 54518</strain>
    </source>
</reference>
<dbReference type="EMBL" id="JBHTBX010000003">
    <property type="protein sequence ID" value="MFC7434119.1"/>
    <property type="molecule type" value="Genomic_DNA"/>
</dbReference>
<evidence type="ECO:0000256" key="3">
    <source>
        <dbReference type="ARBA" id="ARBA00022448"/>
    </source>
</evidence>
<evidence type="ECO:0000256" key="8">
    <source>
        <dbReference type="SAM" id="MobiDB-lite"/>
    </source>
</evidence>
<feature type="transmembrane region" description="Helical" evidence="9">
    <location>
        <begin position="323"/>
        <end position="346"/>
    </location>
</feature>
<evidence type="ECO:0000256" key="6">
    <source>
        <dbReference type="ARBA" id="ARBA00022989"/>
    </source>
</evidence>
<evidence type="ECO:0000256" key="7">
    <source>
        <dbReference type="ARBA" id="ARBA00023136"/>
    </source>
</evidence>
<comment type="similarity">
    <text evidence="2">Belongs to the SLC41A transporter family.</text>
</comment>
<feature type="transmembrane region" description="Helical" evidence="9">
    <location>
        <begin position="217"/>
        <end position="240"/>
    </location>
</feature>
<protein>
    <submittedName>
        <fullName evidence="11">Magnesium transporter</fullName>
    </submittedName>
</protein>
<dbReference type="Pfam" id="PF00571">
    <property type="entry name" value="CBS"/>
    <property type="match status" value="2"/>
</dbReference>
<dbReference type="PANTHER" id="PTHR43773">
    <property type="entry name" value="MAGNESIUM TRANSPORTER MGTE"/>
    <property type="match status" value="1"/>
</dbReference>